<dbReference type="CDD" id="cd11304">
    <property type="entry name" value="Cadherin_repeat"/>
    <property type="match status" value="5"/>
</dbReference>
<reference evidence="13" key="1">
    <citation type="submission" date="2025-08" db="UniProtKB">
        <authorList>
            <consortium name="Ensembl"/>
        </authorList>
    </citation>
    <scope>IDENTIFICATION</scope>
</reference>
<dbReference type="SMART" id="SM00112">
    <property type="entry name" value="CA"/>
    <property type="match status" value="5"/>
</dbReference>
<evidence type="ECO:0000256" key="5">
    <source>
        <dbReference type="ARBA" id="ARBA00022837"/>
    </source>
</evidence>
<feature type="domain" description="Cadherin" evidence="12">
    <location>
        <begin position="37"/>
        <end position="141"/>
    </location>
</feature>
<keyword evidence="5 11" id="KW-0106">Calcium</keyword>
<dbReference type="PROSITE" id="PS50268">
    <property type="entry name" value="CADHERIN_2"/>
    <property type="match status" value="6"/>
</dbReference>
<feature type="domain" description="Cadherin" evidence="12">
    <location>
        <begin position="148"/>
        <end position="218"/>
    </location>
</feature>
<evidence type="ECO:0000256" key="8">
    <source>
        <dbReference type="ARBA" id="ARBA00023136"/>
    </source>
</evidence>
<keyword evidence="14" id="KW-1185">Reference proteome</keyword>
<sequence length="505" mass="55613">MQDHYIVKVNANDSAWSISTDVTIVITDVNDNIPVFTDNFYTTVLPETKAKEVFVIQVFATDADIGRNREILYVIEPSNEEFWVNVSSGEIYTKQVLTLHNYPFKIYTFTVIAFDCGSVPLYSNTSVTVKLEPYNYYPPMFLPFHANIEYALSGGNASDFFWIQAENGKVTLNQTLVESINLYLSLIVVAKDQSSRSLSSQIEITFEVTGRNQFSPSFREPNVSFSIPEDLLVGSVIGKIQAEDRDYGPNGAITYSITSKNQYLPFLVGEASGLLTLITELDFEKEGIYHLQISATDGGWVSKTTKLNVTVIVMDVNDNPPAFSSSEYVTSVPENSEIGTNVLDVKAVDADSVSGIILVNSPLDRELWPVYNLTVIAIDNGSPPATGTTNVIVSIGDVNDNAPKLTLTEAQVKENQPEGTIVARLDAYDSDLPSNQRPFIYWLVNSSSESVFSLTPDGVLVTTRPTDREQMSAYRILVAVRDAGIPPLSSTTIGFSCHCPFGKIN</sequence>
<dbReference type="Proteomes" id="UP000261640">
    <property type="component" value="Unplaced"/>
</dbReference>
<evidence type="ECO:0000256" key="2">
    <source>
        <dbReference type="ARBA" id="ARBA00022536"/>
    </source>
</evidence>
<dbReference type="PANTHER" id="PTHR24026:SF126">
    <property type="entry name" value="PROTOCADHERIN FAT 4"/>
    <property type="match status" value="1"/>
</dbReference>
<name>A0A7N8XKZ8_9TELE</name>
<dbReference type="Pfam" id="PF00028">
    <property type="entry name" value="Cadherin"/>
    <property type="match status" value="4"/>
</dbReference>
<dbReference type="InterPro" id="IPR015919">
    <property type="entry name" value="Cadherin-like_sf"/>
</dbReference>
<keyword evidence="3" id="KW-0812">Transmembrane</keyword>
<dbReference type="GO" id="GO:0005886">
    <property type="term" value="C:plasma membrane"/>
    <property type="evidence" value="ECO:0007669"/>
    <property type="project" value="InterPro"/>
</dbReference>
<feature type="domain" description="Cadherin" evidence="12">
    <location>
        <begin position="219"/>
        <end position="323"/>
    </location>
</feature>
<dbReference type="Gene3D" id="2.60.40.60">
    <property type="entry name" value="Cadherins"/>
    <property type="match status" value="6"/>
</dbReference>
<dbReference type="GO" id="GO:0007156">
    <property type="term" value="P:homophilic cell adhesion via plasma membrane adhesion molecules"/>
    <property type="evidence" value="ECO:0007669"/>
    <property type="project" value="InterPro"/>
</dbReference>
<keyword evidence="4" id="KW-0677">Repeat</keyword>
<evidence type="ECO:0000256" key="11">
    <source>
        <dbReference type="PROSITE-ProRule" id="PRU00043"/>
    </source>
</evidence>
<evidence type="ECO:0000313" key="13">
    <source>
        <dbReference type="Ensembl" id="ENSMAMP00000050616.1"/>
    </source>
</evidence>
<organism evidence="13 14">
    <name type="scientific">Mastacembelus armatus</name>
    <name type="common">zig-zag eel</name>
    <dbReference type="NCBI Taxonomy" id="205130"/>
    <lineage>
        <taxon>Eukaryota</taxon>
        <taxon>Metazoa</taxon>
        <taxon>Chordata</taxon>
        <taxon>Craniata</taxon>
        <taxon>Vertebrata</taxon>
        <taxon>Euteleostomi</taxon>
        <taxon>Actinopterygii</taxon>
        <taxon>Neopterygii</taxon>
        <taxon>Teleostei</taxon>
        <taxon>Neoteleostei</taxon>
        <taxon>Acanthomorphata</taxon>
        <taxon>Anabantaria</taxon>
        <taxon>Synbranchiformes</taxon>
        <taxon>Mastacembelidae</taxon>
        <taxon>Mastacembelus</taxon>
    </lineage>
</organism>
<dbReference type="PRINTS" id="PR00205">
    <property type="entry name" value="CADHERIN"/>
</dbReference>
<evidence type="ECO:0000256" key="7">
    <source>
        <dbReference type="ARBA" id="ARBA00022989"/>
    </source>
</evidence>
<dbReference type="InterPro" id="IPR002126">
    <property type="entry name" value="Cadherin-like_dom"/>
</dbReference>
<keyword evidence="10" id="KW-0325">Glycoprotein</keyword>
<evidence type="ECO:0000256" key="10">
    <source>
        <dbReference type="ARBA" id="ARBA00023180"/>
    </source>
</evidence>
<dbReference type="FunFam" id="2.60.40.60:FF:000039">
    <property type="entry name" value="FAT atypical cadherin 3"/>
    <property type="match status" value="1"/>
</dbReference>
<dbReference type="Ensembl" id="ENSMAMT00000061470.1">
    <property type="protein sequence ID" value="ENSMAMP00000050616.1"/>
    <property type="gene ID" value="ENSMAMG00000026363.1"/>
</dbReference>
<evidence type="ECO:0000256" key="4">
    <source>
        <dbReference type="ARBA" id="ARBA00022737"/>
    </source>
</evidence>
<accession>A0A7N8XKZ8</accession>
<keyword evidence="8" id="KW-0472">Membrane</keyword>
<keyword evidence="2" id="KW-0245">EGF-like domain</keyword>
<dbReference type="PANTHER" id="PTHR24026">
    <property type="entry name" value="FAT ATYPICAL CADHERIN-RELATED"/>
    <property type="match status" value="1"/>
</dbReference>
<dbReference type="SUPFAM" id="SSF49313">
    <property type="entry name" value="Cadherin-like"/>
    <property type="match status" value="5"/>
</dbReference>
<dbReference type="GeneTree" id="ENSGT00940000155719"/>
<evidence type="ECO:0000256" key="1">
    <source>
        <dbReference type="ARBA" id="ARBA00004167"/>
    </source>
</evidence>
<evidence type="ECO:0000313" key="14">
    <source>
        <dbReference type="Proteomes" id="UP000261640"/>
    </source>
</evidence>
<proteinExistence type="predicted"/>
<dbReference type="GO" id="GO:0005509">
    <property type="term" value="F:calcium ion binding"/>
    <property type="evidence" value="ECO:0007669"/>
    <property type="project" value="UniProtKB-UniRule"/>
</dbReference>
<dbReference type="AlphaFoldDB" id="A0A7N8XKZ8"/>
<dbReference type="InParanoid" id="A0A7N8XKZ8"/>
<protein>
    <recommendedName>
        <fullName evidence="12">Cadherin domain-containing protein</fullName>
    </recommendedName>
</protein>
<evidence type="ECO:0000259" key="12">
    <source>
        <dbReference type="PROSITE" id="PS50268"/>
    </source>
</evidence>
<keyword evidence="9" id="KW-1015">Disulfide bond</keyword>
<feature type="domain" description="Cadherin" evidence="12">
    <location>
        <begin position="348"/>
        <end position="405"/>
    </location>
</feature>
<evidence type="ECO:0000256" key="9">
    <source>
        <dbReference type="ARBA" id="ARBA00023157"/>
    </source>
</evidence>
<comment type="subcellular location">
    <subcellularLocation>
        <location evidence="1">Membrane</location>
        <topology evidence="1">Single-pass membrane protein</topology>
    </subcellularLocation>
</comment>
<reference evidence="13" key="2">
    <citation type="submission" date="2025-09" db="UniProtKB">
        <authorList>
            <consortium name="Ensembl"/>
        </authorList>
    </citation>
    <scope>IDENTIFICATION</scope>
</reference>
<dbReference type="InterPro" id="IPR020894">
    <property type="entry name" value="Cadherin_CS"/>
</dbReference>
<keyword evidence="6" id="KW-0130">Cell adhesion</keyword>
<feature type="domain" description="Cadherin" evidence="12">
    <location>
        <begin position="3"/>
        <end position="36"/>
    </location>
</feature>
<evidence type="ECO:0000256" key="6">
    <source>
        <dbReference type="ARBA" id="ARBA00022889"/>
    </source>
</evidence>
<dbReference type="PROSITE" id="PS00232">
    <property type="entry name" value="CADHERIN_1"/>
    <property type="match status" value="2"/>
</dbReference>
<dbReference type="GO" id="GO:0009653">
    <property type="term" value="P:anatomical structure morphogenesis"/>
    <property type="evidence" value="ECO:0007669"/>
    <property type="project" value="UniProtKB-ARBA"/>
</dbReference>
<evidence type="ECO:0000256" key="3">
    <source>
        <dbReference type="ARBA" id="ARBA00022692"/>
    </source>
</evidence>
<feature type="domain" description="Cadherin" evidence="12">
    <location>
        <begin position="404"/>
        <end position="492"/>
    </location>
</feature>
<keyword evidence="7" id="KW-1133">Transmembrane helix</keyword>